<dbReference type="Pfam" id="PF03795">
    <property type="entry name" value="YCII"/>
    <property type="match status" value="1"/>
</dbReference>
<reference evidence="4 5" key="1">
    <citation type="submission" date="2023-04" db="EMBL/GenBank/DDBJ databases">
        <title>Luteimonas sp. M1R5S18.</title>
        <authorList>
            <person name="Sun J.-Q."/>
        </authorList>
    </citation>
    <scope>NUCLEOTIDE SEQUENCE [LARGE SCALE GENOMIC DNA]</scope>
    <source>
        <strain evidence="4 5">M1R5S18</strain>
    </source>
</reference>
<comment type="caution">
    <text evidence="4">The sequence shown here is derived from an EMBL/GenBank/DDBJ whole genome shotgun (WGS) entry which is preliminary data.</text>
</comment>
<sequence>MKRTSIFLAGVLVLALASPQLVIADEERPSSEKITFLVIYRQGPAWPQGKGLSDLPLNDHGKYMISLYAKGLMKQAGPLTDDTGGAVILEVSSEAEAKAIVADDPAVKTGLFVHELHPWAPVAWEEYLKRNEPGSE</sequence>
<evidence type="ECO:0000259" key="3">
    <source>
        <dbReference type="Pfam" id="PF03795"/>
    </source>
</evidence>
<dbReference type="Gene3D" id="3.30.70.1060">
    <property type="entry name" value="Dimeric alpha+beta barrel"/>
    <property type="match status" value="1"/>
</dbReference>
<organism evidence="4 5">
    <name type="scientific">Luteimonas rhizosphaericola</name>
    <dbReference type="NCBI Taxonomy" id="3042024"/>
    <lineage>
        <taxon>Bacteria</taxon>
        <taxon>Pseudomonadati</taxon>
        <taxon>Pseudomonadota</taxon>
        <taxon>Gammaproteobacteria</taxon>
        <taxon>Lysobacterales</taxon>
        <taxon>Lysobacteraceae</taxon>
        <taxon>Luteimonas</taxon>
    </lineage>
</organism>
<evidence type="ECO:0000313" key="4">
    <source>
        <dbReference type="EMBL" id="MDH5829261.1"/>
    </source>
</evidence>
<evidence type="ECO:0000256" key="1">
    <source>
        <dbReference type="ARBA" id="ARBA00007689"/>
    </source>
</evidence>
<dbReference type="Proteomes" id="UP001156831">
    <property type="component" value="Unassembled WGS sequence"/>
</dbReference>
<evidence type="ECO:0000256" key="2">
    <source>
        <dbReference type="SAM" id="SignalP"/>
    </source>
</evidence>
<name>A0ABT6JGT7_9GAMM</name>
<dbReference type="PANTHER" id="PTHR37828">
    <property type="entry name" value="GSR2449 PROTEIN"/>
    <property type="match status" value="1"/>
</dbReference>
<dbReference type="EMBL" id="JARXRN010000016">
    <property type="protein sequence ID" value="MDH5829261.1"/>
    <property type="molecule type" value="Genomic_DNA"/>
</dbReference>
<evidence type="ECO:0000313" key="5">
    <source>
        <dbReference type="Proteomes" id="UP001156831"/>
    </source>
</evidence>
<gene>
    <name evidence="4" type="ORF">QFW80_01835</name>
</gene>
<dbReference type="InterPro" id="IPR011008">
    <property type="entry name" value="Dimeric_a/b-barrel"/>
</dbReference>
<dbReference type="InterPro" id="IPR005545">
    <property type="entry name" value="YCII"/>
</dbReference>
<feature type="chain" id="PRO_5047058385" evidence="2">
    <location>
        <begin position="25"/>
        <end position="136"/>
    </location>
</feature>
<feature type="signal peptide" evidence="2">
    <location>
        <begin position="1"/>
        <end position="24"/>
    </location>
</feature>
<dbReference type="RefSeq" id="WP_280599327.1">
    <property type="nucleotide sequence ID" value="NZ_JARXRN010000016.1"/>
</dbReference>
<protein>
    <submittedName>
        <fullName evidence="4">YciI family protein</fullName>
    </submittedName>
</protein>
<accession>A0ABT6JGT7</accession>
<keyword evidence="5" id="KW-1185">Reference proteome</keyword>
<dbReference type="PANTHER" id="PTHR37828:SF1">
    <property type="entry name" value="YCII-RELATED DOMAIN-CONTAINING PROTEIN"/>
    <property type="match status" value="1"/>
</dbReference>
<proteinExistence type="inferred from homology"/>
<feature type="domain" description="YCII-related" evidence="3">
    <location>
        <begin position="58"/>
        <end position="116"/>
    </location>
</feature>
<comment type="similarity">
    <text evidence="1">Belongs to the YciI family.</text>
</comment>
<dbReference type="SUPFAM" id="SSF54909">
    <property type="entry name" value="Dimeric alpha+beta barrel"/>
    <property type="match status" value="1"/>
</dbReference>
<keyword evidence="2" id="KW-0732">Signal</keyword>